<protein>
    <submittedName>
        <fullName evidence="2">Uncharacterized protein</fullName>
    </submittedName>
</protein>
<keyword evidence="3" id="KW-1185">Reference proteome</keyword>
<evidence type="ECO:0000256" key="1">
    <source>
        <dbReference type="SAM" id="MobiDB-lite"/>
    </source>
</evidence>
<feature type="region of interest" description="Disordered" evidence="1">
    <location>
        <begin position="524"/>
        <end position="563"/>
    </location>
</feature>
<evidence type="ECO:0000313" key="2">
    <source>
        <dbReference type="EMBL" id="KAK1747601.1"/>
    </source>
</evidence>
<comment type="caution">
    <text evidence="2">The sequence shown here is derived from an EMBL/GenBank/DDBJ whole genome shotgun (WGS) entry which is preliminary data.</text>
</comment>
<organism evidence="2 3">
    <name type="scientific">Skeletonema marinoi</name>
    <dbReference type="NCBI Taxonomy" id="267567"/>
    <lineage>
        <taxon>Eukaryota</taxon>
        <taxon>Sar</taxon>
        <taxon>Stramenopiles</taxon>
        <taxon>Ochrophyta</taxon>
        <taxon>Bacillariophyta</taxon>
        <taxon>Coscinodiscophyceae</taxon>
        <taxon>Thalassiosirophycidae</taxon>
        <taxon>Thalassiosirales</taxon>
        <taxon>Skeletonemataceae</taxon>
        <taxon>Skeletonema</taxon>
        <taxon>Skeletonema marinoi-dohrnii complex</taxon>
    </lineage>
</organism>
<sequence>MEEAIADLHNAIHLALSLNPQDFSGGDDLLQNGVVPAESSSTTESRISSLSGSMIEQSQRSSSALNRLKLSLHNNSAGDDLNDGNNGNESVPSSTWQRHCLSTAKNVEHALSNYELALSSVHNGGRGEPIYFIGNEDGSHQQSIVDLLVAVLTSVNRHLMQQCGKHYLNGMISSASSSNFVTSMEQLCFTAACISANMLMKWFCQSDNFTDDIPLLEVRHVDEMIEEVAVASEDDLLSQFVEPIVTVVNSTLERQRIASATYDEEGVIIIFSNLSAKDGLLLATSLMQRFICQPQENAEDETSSHISLFISSLLENFHLFLAEAGSGQFEAWADTYNEYMERNLNDNEMANIPALVSQYHVLGIESALALLENAESLVESSGESENVESIITTVQDTIRASMIAISTTETMENLGMTQNPQIRVIFDPLIVAFTKFILSGLQKGLDILRRFNCSHDIEGICNIADDLLFRLCCTTNGLEFFKSGGSGEEEEILAVVLLRAMSDGCIQSKAKALLDLAAESARNANQDNRPSSAEVSSKRQRLNSSLTFSGGGGKPSSLGSLQKDTSSGSMIDVLLCCLSISQSGHVTAERSHIKEVSCITSALMFSDAPTEEVSEDSDEMVVDPLNPWHSLQLKPLIQLMEDENSSPNSNESAPMMESLIAYTSALPPCADISSAVLK</sequence>
<feature type="compositionally biased region" description="Polar residues" evidence="1">
    <location>
        <begin position="524"/>
        <end position="535"/>
    </location>
</feature>
<accession>A0AAD8YM14</accession>
<evidence type="ECO:0000313" key="3">
    <source>
        <dbReference type="Proteomes" id="UP001224775"/>
    </source>
</evidence>
<feature type="region of interest" description="Disordered" evidence="1">
    <location>
        <begin position="36"/>
        <end position="58"/>
    </location>
</feature>
<dbReference type="AlphaFoldDB" id="A0AAD8YM14"/>
<reference evidence="2" key="1">
    <citation type="submission" date="2023-06" db="EMBL/GenBank/DDBJ databases">
        <title>Survivors Of The Sea: Transcriptome response of Skeletonema marinoi to long-term dormancy.</title>
        <authorList>
            <person name="Pinder M.I.M."/>
            <person name="Kourtchenko O."/>
            <person name="Robertson E.K."/>
            <person name="Larsson T."/>
            <person name="Maumus F."/>
            <person name="Osuna-Cruz C.M."/>
            <person name="Vancaester E."/>
            <person name="Stenow R."/>
            <person name="Vandepoele K."/>
            <person name="Ploug H."/>
            <person name="Bruchert V."/>
            <person name="Godhe A."/>
            <person name="Topel M."/>
        </authorList>
    </citation>
    <scope>NUCLEOTIDE SEQUENCE</scope>
    <source>
        <strain evidence="2">R05AC</strain>
    </source>
</reference>
<feature type="compositionally biased region" description="Low complexity" evidence="1">
    <location>
        <begin position="39"/>
        <end position="53"/>
    </location>
</feature>
<dbReference type="Proteomes" id="UP001224775">
    <property type="component" value="Unassembled WGS sequence"/>
</dbReference>
<gene>
    <name evidence="2" type="ORF">QTG54_001564</name>
</gene>
<name>A0AAD8YM14_9STRA</name>
<dbReference type="EMBL" id="JATAAI010000002">
    <property type="protein sequence ID" value="KAK1747601.1"/>
    <property type="molecule type" value="Genomic_DNA"/>
</dbReference>
<proteinExistence type="predicted"/>